<gene>
    <name evidence="2" type="ORF">HMN09_00328300</name>
</gene>
<dbReference type="InterPro" id="IPR006680">
    <property type="entry name" value="Amidohydro-rel"/>
</dbReference>
<keyword evidence="3" id="KW-1185">Reference proteome</keyword>
<dbReference type="SUPFAM" id="SSF51556">
    <property type="entry name" value="Metallo-dependent hydrolases"/>
    <property type="match status" value="1"/>
</dbReference>
<evidence type="ECO:0000313" key="3">
    <source>
        <dbReference type="Proteomes" id="UP000613580"/>
    </source>
</evidence>
<dbReference type="InterPro" id="IPR032466">
    <property type="entry name" value="Metal_Hydrolase"/>
</dbReference>
<evidence type="ECO:0000313" key="2">
    <source>
        <dbReference type="EMBL" id="KAF7318200.1"/>
    </source>
</evidence>
<dbReference type="GO" id="GO:0006145">
    <property type="term" value="P:purine nucleobase catabolic process"/>
    <property type="evidence" value="ECO:0007669"/>
    <property type="project" value="TreeGrafter"/>
</dbReference>
<dbReference type="SUPFAM" id="SSF51338">
    <property type="entry name" value="Composite domain of metallo-dependent hydrolases"/>
    <property type="match status" value="1"/>
</dbReference>
<dbReference type="GO" id="GO:0004038">
    <property type="term" value="F:allantoinase activity"/>
    <property type="evidence" value="ECO:0007669"/>
    <property type="project" value="TreeGrafter"/>
</dbReference>
<dbReference type="Proteomes" id="UP000613580">
    <property type="component" value="Unassembled WGS sequence"/>
</dbReference>
<proteinExistence type="predicted"/>
<evidence type="ECO:0000259" key="1">
    <source>
        <dbReference type="Pfam" id="PF01979"/>
    </source>
</evidence>
<dbReference type="PANTHER" id="PTHR43668">
    <property type="entry name" value="ALLANTOINASE"/>
    <property type="match status" value="1"/>
</dbReference>
<accession>A0A8H6TG17</accession>
<protein>
    <submittedName>
        <fullName evidence="2">Carbohydrate esterase family 9 protein</fullName>
    </submittedName>
</protein>
<dbReference type="OrthoDB" id="10258955at2759"/>
<comment type="caution">
    <text evidence="2">The sequence shown here is derived from an EMBL/GenBank/DDBJ whole genome shotgun (WGS) entry which is preliminary data.</text>
</comment>
<dbReference type="InterPro" id="IPR011059">
    <property type="entry name" value="Metal-dep_hydrolase_composite"/>
</dbReference>
<organism evidence="2 3">
    <name type="scientific">Mycena chlorophos</name>
    <name type="common">Agaric fungus</name>
    <name type="synonym">Agaricus chlorophos</name>
    <dbReference type="NCBI Taxonomy" id="658473"/>
    <lineage>
        <taxon>Eukaryota</taxon>
        <taxon>Fungi</taxon>
        <taxon>Dikarya</taxon>
        <taxon>Basidiomycota</taxon>
        <taxon>Agaricomycotina</taxon>
        <taxon>Agaricomycetes</taxon>
        <taxon>Agaricomycetidae</taxon>
        <taxon>Agaricales</taxon>
        <taxon>Marasmiineae</taxon>
        <taxon>Mycenaceae</taxon>
        <taxon>Mycena</taxon>
    </lineage>
</organism>
<dbReference type="Gene3D" id="3.20.20.140">
    <property type="entry name" value="Metal-dependent hydrolases"/>
    <property type="match status" value="2"/>
</dbReference>
<dbReference type="PANTHER" id="PTHR43668:SF5">
    <property type="entry name" value="AMIDOHYDROLASE 3 DOMAIN-CONTAINING PROTEIN"/>
    <property type="match status" value="1"/>
</dbReference>
<dbReference type="InterPro" id="IPR050138">
    <property type="entry name" value="DHOase/Allantoinase_Hydrolase"/>
</dbReference>
<name>A0A8H6TG17_MYCCL</name>
<dbReference type="AlphaFoldDB" id="A0A8H6TG17"/>
<reference evidence="2" key="1">
    <citation type="submission" date="2020-05" db="EMBL/GenBank/DDBJ databases">
        <title>Mycena genomes resolve the evolution of fungal bioluminescence.</title>
        <authorList>
            <person name="Tsai I.J."/>
        </authorList>
    </citation>
    <scope>NUCLEOTIDE SEQUENCE</scope>
    <source>
        <strain evidence="2">110903Hualien_Pintung</strain>
    </source>
</reference>
<feature type="domain" description="Amidohydrolase-related" evidence="1">
    <location>
        <begin position="422"/>
        <end position="483"/>
    </location>
</feature>
<dbReference type="Pfam" id="PF01979">
    <property type="entry name" value="Amidohydro_1"/>
    <property type="match status" value="1"/>
</dbReference>
<sequence>MDKAPASGRPLQPQRRGFLALLALAVLSYSLTSTFLLSSNSVQVPLNAATTIAQCRALSLTPGPPKDFYSRTTSDRFVPGTKPTLIRNATVWTGGDDGKEILTAADVLIDKGIIQSVGKVDISRLKLEDYVVVDAKGAWLTPGIVDMHSHLGVGSSPHLSGASDTNSHKGLAQPWLRSLDGLNTHDEAYRLSLSGGVTTANILPGSANAIGGQAFVIKLRPTPERSSNAMLLEPPFTVNGSEVDPFAKPRWRQMKHACGENPSRAYSGTRMDTTWAFRQAYDTARTLRDKQDAYCARALDGDWAGLGEFPNDLQYEALVDVLRGRVKVHNHCYETVDLSNQVRLTQEFKFPIAAFHHAHETYLVPDLLKQAYGHPPAIAMFAAHARYKREAYRGSEFAAKILADNRLDVVMKSDHSVLDSRYLLFEAQQAHYYGLPWNLALASITTTPSRVMGLGHRIGQIAKGFDADVVLWDSHPLHLAATPTQVIVDGIHQFDDPHTSPNKNLGMQKLPETPDFSEEAKLALEYEGLPPLEPKETLVATNKTVVVFTGIGEMYVKRDGHVVELASRFDGPDSVAVVKEGRTVCVGLHDECALWITEEENGSVRYVDLQHGSIWPGLVSYGSALGLTHIPGEASTKDGSTFDPLTGSVPNLVDGTLIRAVDGLLFSSRDALIAYRSGITSAIVAPSGGFLDGLSVAFSTSAPHKLAFGAVLQDIVALHVTISLGGKASVSTQIAALRGLLFGEADVEREVKKGFEGAARGKIPLVVAAESADTIATLVLLKKEIETAKGSTMRLVISGATEAHLLAEELGKENIGVLVRQRPYPSSWEKRRVLPGPPISAKTAISTLLEHNVTVGLMSDDPSLVRNLRFDTTWAAFQWDGAIDRAKSLELATTNVEKLFGLEHSNEDLFASVGPGGGFQSKVAAVISPSRGVVDLF</sequence>
<dbReference type="GO" id="GO:0005737">
    <property type="term" value="C:cytoplasm"/>
    <property type="evidence" value="ECO:0007669"/>
    <property type="project" value="TreeGrafter"/>
</dbReference>
<dbReference type="EMBL" id="JACAZE010000004">
    <property type="protein sequence ID" value="KAF7318200.1"/>
    <property type="molecule type" value="Genomic_DNA"/>
</dbReference>